<name>A0ACB7T560_HYAAI</name>
<organism evidence="1 2">
    <name type="scientific">Hyalomma asiaticum</name>
    <name type="common">Tick</name>
    <dbReference type="NCBI Taxonomy" id="266040"/>
    <lineage>
        <taxon>Eukaryota</taxon>
        <taxon>Metazoa</taxon>
        <taxon>Ecdysozoa</taxon>
        <taxon>Arthropoda</taxon>
        <taxon>Chelicerata</taxon>
        <taxon>Arachnida</taxon>
        <taxon>Acari</taxon>
        <taxon>Parasitiformes</taxon>
        <taxon>Ixodida</taxon>
        <taxon>Ixodoidea</taxon>
        <taxon>Ixodidae</taxon>
        <taxon>Hyalomminae</taxon>
        <taxon>Hyalomma</taxon>
    </lineage>
</organism>
<reference evidence="1" key="1">
    <citation type="submission" date="2020-05" db="EMBL/GenBank/DDBJ databases">
        <title>Large-scale comparative analyses of tick genomes elucidate their genetic diversity and vector capacities.</title>
        <authorList>
            <person name="Jia N."/>
            <person name="Wang J."/>
            <person name="Shi W."/>
            <person name="Du L."/>
            <person name="Sun Y."/>
            <person name="Zhan W."/>
            <person name="Jiang J."/>
            <person name="Wang Q."/>
            <person name="Zhang B."/>
            <person name="Ji P."/>
            <person name="Sakyi L.B."/>
            <person name="Cui X."/>
            <person name="Yuan T."/>
            <person name="Jiang B."/>
            <person name="Yang W."/>
            <person name="Lam T.T.-Y."/>
            <person name="Chang Q."/>
            <person name="Ding S."/>
            <person name="Wang X."/>
            <person name="Zhu J."/>
            <person name="Ruan X."/>
            <person name="Zhao L."/>
            <person name="Wei J."/>
            <person name="Que T."/>
            <person name="Du C."/>
            <person name="Cheng J."/>
            <person name="Dai P."/>
            <person name="Han X."/>
            <person name="Huang E."/>
            <person name="Gao Y."/>
            <person name="Liu J."/>
            <person name="Shao H."/>
            <person name="Ye R."/>
            <person name="Li L."/>
            <person name="Wei W."/>
            <person name="Wang X."/>
            <person name="Wang C."/>
            <person name="Yang T."/>
            <person name="Huo Q."/>
            <person name="Li W."/>
            <person name="Guo W."/>
            <person name="Chen H."/>
            <person name="Zhou L."/>
            <person name="Ni X."/>
            <person name="Tian J."/>
            <person name="Zhou Y."/>
            <person name="Sheng Y."/>
            <person name="Liu T."/>
            <person name="Pan Y."/>
            <person name="Xia L."/>
            <person name="Li J."/>
            <person name="Zhao F."/>
            <person name="Cao W."/>
        </authorList>
    </citation>
    <scope>NUCLEOTIDE SEQUENCE</scope>
    <source>
        <strain evidence="1">Hyas-2018</strain>
    </source>
</reference>
<gene>
    <name evidence="1" type="ORF">HPB50_008427</name>
</gene>
<evidence type="ECO:0000313" key="2">
    <source>
        <dbReference type="Proteomes" id="UP000821845"/>
    </source>
</evidence>
<proteinExistence type="predicted"/>
<keyword evidence="2" id="KW-1185">Reference proteome</keyword>
<evidence type="ECO:0000313" key="1">
    <source>
        <dbReference type="EMBL" id="KAH6942602.1"/>
    </source>
</evidence>
<comment type="caution">
    <text evidence="1">The sequence shown here is derived from an EMBL/GenBank/DDBJ whole genome shotgun (WGS) entry which is preliminary data.</text>
</comment>
<sequence>MATATAHGLDAAAPTALEPAVPTSVETIAEHPTASSSSNISVVILPYTTCSPLSSIAHSNPLVALASLAAADRTAIMKELHNRFTTRLLFLGTPFAQHTTTANEMIADLATGISSVKMQYGCQPRVSPPVDQLNPPTFVDISSWAAFRGQFESAANLSGWTMGNKAQVLVAQLRGAAAEHFEYIAPPTGYSYEALVSTLESRFGNRQLHQLYLTQPKHVRQGQRDLQALAAYVGNLLRDLTAANAFVDPIDDIHVRRSVRLTRPNAVRSALLIALEGETEERSQSADRTYR</sequence>
<accession>A0ACB7T560</accession>
<dbReference type="Proteomes" id="UP000821845">
    <property type="component" value="Chromosome 10"/>
</dbReference>
<protein>
    <submittedName>
        <fullName evidence="1">Uncharacterized protein</fullName>
    </submittedName>
</protein>
<dbReference type="EMBL" id="CM023490">
    <property type="protein sequence ID" value="KAH6942602.1"/>
    <property type="molecule type" value="Genomic_DNA"/>
</dbReference>